<comment type="caution">
    <text evidence="2">The sequence shown here is derived from an EMBL/GenBank/DDBJ whole genome shotgun (WGS) entry which is preliminary data.</text>
</comment>
<evidence type="ECO:0000313" key="2">
    <source>
        <dbReference type="EMBL" id="KAF6750669.1"/>
    </source>
</evidence>
<feature type="region of interest" description="Disordered" evidence="1">
    <location>
        <begin position="333"/>
        <end position="378"/>
    </location>
</feature>
<feature type="compositionally biased region" description="Polar residues" evidence="1">
    <location>
        <begin position="365"/>
        <end position="378"/>
    </location>
</feature>
<evidence type="ECO:0000256" key="1">
    <source>
        <dbReference type="SAM" id="MobiDB-lite"/>
    </source>
</evidence>
<name>A0A8H6HPA7_9AGAR</name>
<feature type="compositionally biased region" description="Basic and acidic residues" evidence="1">
    <location>
        <begin position="68"/>
        <end position="78"/>
    </location>
</feature>
<feature type="region of interest" description="Disordered" evidence="1">
    <location>
        <begin position="140"/>
        <end position="173"/>
    </location>
</feature>
<dbReference type="Proteomes" id="UP000521943">
    <property type="component" value="Unassembled WGS sequence"/>
</dbReference>
<feature type="region of interest" description="Disordered" evidence="1">
    <location>
        <begin position="33"/>
        <end position="121"/>
    </location>
</feature>
<proteinExistence type="predicted"/>
<feature type="compositionally biased region" description="Basic and acidic residues" evidence="1">
    <location>
        <begin position="103"/>
        <end position="121"/>
    </location>
</feature>
<accession>A0A8H6HPA7</accession>
<dbReference type="EMBL" id="JACGCI010000055">
    <property type="protein sequence ID" value="KAF6750669.1"/>
    <property type="molecule type" value="Genomic_DNA"/>
</dbReference>
<feature type="compositionally biased region" description="Polar residues" evidence="1">
    <location>
        <begin position="48"/>
        <end position="59"/>
    </location>
</feature>
<gene>
    <name evidence="2" type="ORF">DFP72DRAFT_851469</name>
</gene>
<dbReference type="AlphaFoldDB" id="A0A8H6HPA7"/>
<evidence type="ECO:0000313" key="3">
    <source>
        <dbReference type="Proteomes" id="UP000521943"/>
    </source>
</evidence>
<organism evidence="2 3">
    <name type="scientific">Ephemerocybe angulata</name>
    <dbReference type="NCBI Taxonomy" id="980116"/>
    <lineage>
        <taxon>Eukaryota</taxon>
        <taxon>Fungi</taxon>
        <taxon>Dikarya</taxon>
        <taxon>Basidiomycota</taxon>
        <taxon>Agaricomycotina</taxon>
        <taxon>Agaricomycetes</taxon>
        <taxon>Agaricomycetidae</taxon>
        <taxon>Agaricales</taxon>
        <taxon>Agaricineae</taxon>
        <taxon>Psathyrellaceae</taxon>
        <taxon>Ephemerocybe</taxon>
    </lineage>
</organism>
<keyword evidence="3" id="KW-1185">Reference proteome</keyword>
<protein>
    <submittedName>
        <fullName evidence="2">Uncharacterized protein</fullName>
    </submittedName>
</protein>
<reference evidence="2 3" key="1">
    <citation type="submission" date="2020-07" db="EMBL/GenBank/DDBJ databases">
        <title>Comparative genomics of pyrophilous fungi reveals a link between fire events and developmental genes.</title>
        <authorList>
            <consortium name="DOE Joint Genome Institute"/>
            <person name="Steindorff A.S."/>
            <person name="Carver A."/>
            <person name="Calhoun S."/>
            <person name="Stillman K."/>
            <person name="Liu H."/>
            <person name="Lipzen A."/>
            <person name="Pangilinan J."/>
            <person name="Labutti K."/>
            <person name="Bruns T.D."/>
            <person name="Grigoriev I.V."/>
        </authorList>
    </citation>
    <scope>NUCLEOTIDE SEQUENCE [LARGE SCALE GENOMIC DNA]</scope>
    <source>
        <strain evidence="2 3">CBS 144469</strain>
    </source>
</reference>
<sequence>MRQCHPACSVTWRAALSVHVPERENKKLQPTYNHTESASHHNGALHNPAQSRVHGTNPSAERVQPHICQEHDANEAEVRYSITPATRKPERRRIPPTKQKGATWDRDGDAQARAEAEPPYRNNKRDYRCHYVARDAVVRGGPTLQPSNDPPHASTQHIPGVDDSPHTLQGTGAGRAYRVRLEGVEGVREMGRAQTEVRIFVIAERQAGCAATIYPSEPPPQTSHTARGICPTERSSAFVQAQGRAWAYGGAAEDVESSKRGVIPRMDGWAQDGRRVITETGSCNQAHGAGMVGARRGDSAEGRRMVGRAGSLRESPLSYNGVYLALLVAEEDRQGENEHDGVGGGREQEMGARRRKGYHRKCTTEPVSLGSTRGTRAP</sequence>
<feature type="compositionally biased region" description="Basic and acidic residues" evidence="1">
    <location>
        <begin position="333"/>
        <end position="352"/>
    </location>
</feature>